<evidence type="ECO:0000313" key="10">
    <source>
        <dbReference type="Proteomes" id="UP001210678"/>
    </source>
</evidence>
<dbReference type="InterPro" id="IPR003362">
    <property type="entry name" value="Bact_transf"/>
</dbReference>
<keyword evidence="6 7" id="KW-0472">Membrane</keyword>
<dbReference type="InterPro" id="IPR017475">
    <property type="entry name" value="EPS_sugar_tfrase"/>
</dbReference>
<keyword evidence="4 7" id="KW-0812">Transmembrane</keyword>
<evidence type="ECO:0000256" key="3">
    <source>
        <dbReference type="ARBA" id="ARBA00022679"/>
    </source>
</evidence>
<evidence type="ECO:0000256" key="5">
    <source>
        <dbReference type="ARBA" id="ARBA00022989"/>
    </source>
</evidence>
<dbReference type="Pfam" id="PF02397">
    <property type="entry name" value="Bac_transf"/>
    <property type="match status" value="1"/>
</dbReference>
<feature type="transmembrane region" description="Helical" evidence="7">
    <location>
        <begin position="262"/>
        <end position="282"/>
    </location>
</feature>
<feature type="transmembrane region" description="Helical" evidence="7">
    <location>
        <begin position="29"/>
        <end position="50"/>
    </location>
</feature>
<evidence type="ECO:0000256" key="2">
    <source>
        <dbReference type="ARBA" id="ARBA00006464"/>
    </source>
</evidence>
<keyword evidence="10" id="KW-1185">Reference proteome</keyword>
<dbReference type="NCBIfam" id="TIGR03013">
    <property type="entry name" value="EpsB_2"/>
    <property type="match status" value="1"/>
</dbReference>
<evidence type="ECO:0000259" key="8">
    <source>
        <dbReference type="Pfam" id="PF02397"/>
    </source>
</evidence>
<name>A0ABT4YQ98_9VIBR</name>
<feature type="transmembrane region" description="Helical" evidence="7">
    <location>
        <begin position="62"/>
        <end position="85"/>
    </location>
</feature>
<dbReference type="PANTHER" id="PTHR30576">
    <property type="entry name" value="COLANIC BIOSYNTHESIS UDP-GLUCOSE LIPID CARRIER TRANSFERASE"/>
    <property type="match status" value="1"/>
</dbReference>
<comment type="subcellular location">
    <subcellularLocation>
        <location evidence="1">Membrane</location>
        <topology evidence="1">Multi-pass membrane protein</topology>
    </subcellularLocation>
</comment>
<evidence type="ECO:0000313" key="9">
    <source>
        <dbReference type="EMBL" id="MDB1123727.1"/>
    </source>
</evidence>
<gene>
    <name evidence="9" type="ORF">PGX00_08670</name>
</gene>
<dbReference type="EMBL" id="JAQLOI010000001">
    <property type="protein sequence ID" value="MDB1123727.1"/>
    <property type="molecule type" value="Genomic_DNA"/>
</dbReference>
<evidence type="ECO:0000256" key="4">
    <source>
        <dbReference type="ARBA" id="ARBA00022692"/>
    </source>
</evidence>
<evidence type="ECO:0000256" key="6">
    <source>
        <dbReference type="ARBA" id="ARBA00023136"/>
    </source>
</evidence>
<organism evidence="9 10">
    <name type="scientific">Vibrio algarum</name>
    <dbReference type="NCBI Taxonomy" id="3020714"/>
    <lineage>
        <taxon>Bacteria</taxon>
        <taxon>Pseudomonadati</taxon>
        <taxon>Pseudomonadota</taxon>
        <taxon>Gammaproteobacteria</taxon>
        <taxon>Vibrionales</taxon>
        <taxon>Vibrionaceae</taxon>
        <taxon>Vibrio</taxon>
    </lineage>
</organism>
<dbReference type="PANTHER" id="PTHR30576:SF0">
    <property type="entry name" value="UNDECAPRENYL-PHOSPHATE N-ACETYLGALACTOSAMINYL 1-PHOSPHATE TRANSFERASE-RELATED"/>
    <property type="match status" value="1"/>
</dbReference>
<feature type="transmembrane region" description="Helical" evidence="7">
    <location>
        <begin position="91"/>
        <end position="111"/>
    </location>
</feature>
<keyword evidence="5 7" id="KW-1133">Transmembrane helix</keyword>
<dbReference type="Proteomes" id="UP001210678">
    <property type="component" value="Unassembled WGS sequence"/>
</dbReference>
<feature type="domain" description="Bacterial sugar transferase" evidence="8">
    <location>
        <begin position="257"/>
        <end position="440"/>
    </location>
</feature>
<protein>
    <submittedName>
        <fullName evidence="9">TIGR03013 family PEP-CTERM/XrtA system glycosyltransferase</fullName>
    </submittedName>
</protein>
<evidence type="ECO:0000256" key="1">
    <source>
        <dbReference type="ARBA" id="ARBA00004141"/>
    </source>
</evidence>
<comment type="caution">
    <text evidence="9">The sequence shown here is derived from an EMBL/GenBank/DDBJ whole genome shotgun (WGS) entry which is preliminary data.</text>
</comment>
<dbReference type="InterPro" id="IPR017464">
    <property type="entry name" value="Sugar_tfrase_EpsB_2"/>
</dbReference>
<dbReference type="Gene3D" id="3.40.50.720">
    <property type="entry name" value="NAD(P)-binding Rossmann-like Domain"/>
    <property type="match status" value="1"/>
</dbReference>
<proteinExistence type="inferred from homology"/>
<dbReference type="NCBIfam" id="TIGR03025">
    <property type="entry name" value="EPS_sugtrans"/>
    <property type="match status" value="1"/>
</dbReference>
<comment type="similarity">
    <text evidence="2">Belongs to the bacterial sugar transferase family.</text>
</comment>
<keyword evidence="3" id="KW-0808">Transferase</keyword>
<accession>A0ABT4YQ98</accession>
<sequence length="445" mass="50510">MVISAIFLTIATILNKYSNSNLELSHGPLFAHLILLTLTLLITNLAVGLYNEKLRETFRGIVVRILVSVTSAYLITSGIIYINLIPALPGYLSEYLLASIFTLFVITRFIVSKTPYHQIGVRRILILGTGTRATIIEKSMRRKTDRVGIDIVGFVAMEGDSIENGLQNEARVELNSSLEAYVTENNIAEIVIASDERRKVLPNENLFKCKQLGVKVIDIIDFVERETGQVAVNHIYPSWMIYSTKTTANTTKLLFERAFNGVLALVIFSLTFPLMILTFIAIKIEDGIRAPIIYSQKRTGLNGKLFDIYKFRSMSTDAEKDGAQWAEKQDPRTTKVGSFIRKYRIDELPQLYNVLKGDMGFVGPRPERPQFSDEFEESIPYYNHRLNVKPGLTGWAQLKYPYGSSQADTIEKLKYDLYYIKNRAFLFDLLILLRTAEIILFGKGR</sequence>
<reference evidence="9 10" key="1">
    <citation type="submission" date="2023-01" db="EMBL/GenBank/DDBJ databases">
        <title>Vibrio sp. KJ40-1 sp.nov, isolated from marine algae.</title>
        <authorList>
            <person name="Butt M."/>
            <person name="Kim J.M.J."/>
            <person name="Jeon C.O.C."/>
        </authorList>
    </citation>
    <scope>NUCLEOTIDE SEQUENCE [LARGE SCALE GENOMIC DNA]</scope>
    <source>
        <strain evidence="9 10">KJ40-1</strain>
    </source>
</reference>
<evidence type="ECO:0000256" key="7">
    <source>
        <dbReference type="SAM" id="Phobius"/>
    </source>
</evidence>